<dbReference type="Proteomes" id="UP000319212">
    <property type="component" value="Unassembled WGS sequence"/>
</dbReference>
<evidence type="ECO:0000259" key="3">
    <source>
        <dbReference type="PROSITE" id="PS50887"/>
    </source>
</evidence>
<keyword evidence="1" id="KW-0472">Membrane</keyword>
<dbReference type="GO" id="GO:0003824">
    <property type="term" value="F:catalytic activity"/>
    <property type="evidence" value="ECO:0007669"/>
    <property type="project" value="UniProtKB-ARBA"/>
</dbReference>
<keyword evidence="1" id="KW-1133">Transmembrane helix</keyword>
<keyword evidence="1" id="KW-0812">Transmembrane</keyword>
<dbReference type="PROSITE" id="PS50885">
    <property type="entry name" value="HAMP"/>
    <property type="match status" value="1"/>
</dbReference>
<dbReference type="Pfam" id="PF00672">
    <property type="entry name" value="HAMP"/>
    <property type="match status" value="1"/>
</dbReference>
<feature type="domain" description="GGDEF" evidence="3">
    <location>
        <begin position="377"/>
        <end position="511"/>
    </location>
</feature>
<dbReference type="EMBL" id="RCZI01000001">
    <property type="protein sequence ID" value="TPG31069.1"/>
    <property type="molecule type" value="Genomic_DNA"/>
</dbReference>
<dbReference type="CDD" id="cd06225">
    <property type="entry name" value="HAMP"/>
    <property type="match status" value="1"/>
</dbReference>
<dbReference type="GO" id="GO:0016020">
    <property type="term" value="C:membrane"/>
    <property type="evidence" value="ECO:0007669"/>
    <property type="project" value="InterPro"/>
</dbReference>
<dbReference type="PROSITE" id="PS50887">
    <property type="entry name" value="GGDEF"/>
    <property type="match status" value="1"/>
</dbReference>
<feature type="transmembrane region" description="Helical" evidence="1">
    <location>
        <begin position="273"/>
        <end position="295"/>
    </location>
</feature>
<feature type="domain" description="HAMP" evidence="2">
    <location>
        <begin position="288"/>
        <end position="341"/>
    </location>
</feature>
<dbReference type="PANTHER" id="PTHR46663">
    <property type="entry name" value="DIGUANYLATE CYCLASE DGCT-RELATED"/>
    <property type="match status" value="1"/>
</dbReference>
<dbReference type="FunFam" id="3.30.70.270:FF:000001">
    <property type="entry name" value="Diguanylate cyclase domain protein"/>
    <property type="match status" value="1"/>
</dbReference>
<dbReference type="AlphaFoldDB" id="A0A502E292"/>
<name>A0A502E292_9BURK</name>
<dbReference type="SMART" id="SM00267">
    <property type="entry name" value="GGDEF"/>
    <property type="match status" value="1"/>
</dbReference>
<dbReference type="InterPro" id="IPR000160">
    <property type="entry name" value="GGDEF_dom"/>
</dbReference>
<dbReference type="CDD" id="cd01949">
    <property type="entry name" value="GGDEF"/>
    <property type="match status" value="1"/>
</dbReference>
<dbReference type="InterPro" id="IPR043128">
    <property type="entry name" value="Rev_trsase/Diguanyl_cyclase"/>
</dbReference>
<dbReference type="Gene3D" id="6.10.340.10">
    <property type="match status" value="1"/>
</dbReference>
<evidence type="ECO:0000313" key="4">
    <source>
        <dbReference type="EMBL" id="TPG31069.1"/>
    </source>
</evidence>
<sequence>MGLAMATVGTAASYFQLTRFLREDLTKSVAAQQTALAEYVARDIDSYLDERLQFLGRLAASLPPELLSQPAPLAAWLTRHAALSPVFPLGLMVLDRSGQRLDGTAAFTVDPMAFGNALGGQPALGRPIKMAGSPNAALPMGTPIRSPAGEVVAVLLGTADLAAEGLLGHPDDGRVGHAGGLLVVSPRDRLFVASTDPAMSLKPTPALGVNLLHDRAMTGFRGNGITINAKGVEEISAIASVPLSGWFVVARLPVAEALAPVARMQHFILKQRAPAVLAVLVLIGLIVAWLLSPLLKAARQAEKMARGEMPLSPLQVVRDDEIGHLTRAFNSLLAKLGEQQAELERLAHYDILTGLPNRKLLDDRLRQMLACSGQGGGPMAVLYLDLDGFKPLNDTFGHDAGDEALRRIAKRLLALVGSTDTVARIGGDEFVLLLAGFDAPAEQAVQRLAQRCIEAIGEPLHLDSTEITVGVSIGIVLTEGGAAPKALLAAADEAMYQAKQGGRSCYVLAPWQRDRPVPEAARPQSSCESCVAAVPARQ</sequence>
<dbReference type="Gene3D" id="3.30.450.20">
    <property type="entry name" value="PAS domain"/>
    <property type="match status" value="1"/>
</dbReference>
<dbReference type="CDD" id="cd18774">
    <property type="entry name" value="PDC2_HK_sensor"/>
    <property type="match status" value="1"/>
</dbReference>
<dbReference type="SUPFAM" id="SSF158472">
    <property type="entry name" value="HAMP domain-like"/>
    <property type="match status" value="1"/>
</dbReference>
<dbReference type="InterPro" id="IPR052163">
    <property type="entry name" value="DGC-Regulatory_Protein"/>
</dbReference>
<accession>A0A502E292</accession>
<evidence type="ECO:0000256" key="1">
    <source>
        <dbReference type="SAM" id="Phobius"/>
    </source>
</evidence>
<dbReference type="OrthoDB" id="9812260at2"/>
<evidence type="ECO:0000313" key="5">
    <source>
        <dbReference type="Proteomes" id="UP000319212"/>
    </source>
</evidence>
<gene>
    <name evidence="4" type="ORF">EAH82_05285</name>
</gene>
<dbReference type="Pfam" id="PF00990">
    <property type="entry name" value="GGDEF"/>
    <property type="match status" value="1"/>
</dbReference>
<dbReference type="NCBIfam" id="TIGR00254">
    <property type="entry name" value="GGDEF"/>
    <property type="match status" value="1"/>
</dbReference>
<dbReference type="SUPFAM" id="SSF55073">
    <property type="entry name" value="Nucleotide cyclase"/>
    <property type="match status" value="1"/>
</dbReference>
<organism evidence="4 5">
    <name type="scientific">Variovorax guangxiensis</name>
    <dbReference type="NCBI Taxonomy" id="1775474"/>
    <lineage>
        <taxon>Bacteria</taxon>
        <taxon>Pseudomonadati</taxon>
        <taxon>Pseudomonadota</taxon>
        <taxon>Betaproteobacteria</taxon>
        <taxon>Burkholderiales</taxon>
        <taxon>Comamonadaceae</taxon>
        <taxon>Variovorax</taxon>
    </lineage>
</organism>
<evidence type="ECO:0000259" key="2">
    <source>
        <dbReference type="PROSITE" id="PS50885"/>
    </source>
</evidence>
<dbReference type="InterPro" id="IPR029787">
    <property type="entry name" value="Nucleotide_cyclase"/>
</dbReference>
<dbReference type="PANTHER" id="PTHR46663:SF2">
    <property type="entry name" value="GGDEF DOMAIN-CONTAINING PROTEIN"/>
    <property type="match status" value="1"/>
</dbReference>
<protein>
    <submittedName>
        <fullName evidence="4">Diguanylate cyclase</fullName>
    </submittedName>
</protein>
<proteinExistence type="predicted"/>
<reference evidence="4 5" key="1">
    <citation type="journal article" date="2019" name="Environ. Microbiol.">
        <title>Species interactions and distinct microbial communities in high Arctic permafrost affected cryosols are associated with the CH4 and CO2 gas fluxes.</title>
        <authorList>
            <person name="Altshuler I."/>
            <person name="Hamel J."/>
            <person name="Turney S."/>
            <person name="Magnuson E."/>
            <person name="Levesque R."/>
            <person name="Greer C."/>
            <person name="Whyte L.G."/>
        </authorList>
    </citation>
    <scope>NUCLEOTIDE SEQUENCE [LARGE SCALE GENOMIC DNA]</scope>
    <source>
        <strain evidence="4 5">S06.C</strain>
    </source>
</reference>
<dbReference type="InterPro" id="IPR003660">
    <property type="entry name" value="HAMP_dom"/>
</dbReference>
<dbReference type="GO" id="GO:0007165">
    <property type="term" value="P:signal transduction"/>
    <property type="evidence" value="ECO:0007669"/>
    <property type="project" value="InterPro"/>
</dbReference>
<comment type="caution">
    <text evidence="4">The sequence shown here is derived from an EMBL/GenBank/DDBJ whole genome shotgun (WGS) entry which is preliminary data.</text>
</comment>
<dbReference type="Gene3D" id="3.30.70.270">
    <property type="match status" value="1"/>
</dbReference>
<dbReference type="SMART" id="SM00304">
    <property type="entry name" value="HAMP"/>
    <property type="match status" value="1"/>
</dbReference>